<accession>A0AAW1S3X8</accession>
<evidence type="ECO:0000256" key="8">
    <source>
        <dbReference type="ARBA" id="ARBA00023256"/>
    </source>
</evidence>
<keyword evidence="5 9" id="KW-0560">Oxidoreductase</keyword>
<comment type="similarity">
    <text evidence="9">Belongs to the deoxyhypusine hydroxylase family.</text>
</comment>
<dbReference type="InterPro" id="IPR016024">
    <property type="entry name" value="ARM-type_fold"/>
</dbReference>
<dbReference type="AlphaFoldDB" id="A0AAW1S3X8"/>
<proteinExistence type="inferred from homology"/>
<keyword evidence="6 9" id="KW-0408">Iron</keyword>
<feature type="binding site" evidence="9">
    <location>
        <position position="308"/>
    </location>
    <ligand>
        <name>Fe cation</name>
        <dbReference type="ChEBI" id="CHEBI:24875"/>
        <label>2</label>
    </ligand>
</feature>
<dbReference type="GO" id="GO:0046872">
    <property type="term" value="F:metal ion binding"/>
    <property type="evidence" value="ECO:0007669"/>
    <property type="project" value="UniProtKB-KW"/>
</dbReference>
<dbReference type="EMBL" id="JALJOS010000004">
    <property type="protein sequence ID" value="KAK9840328.1"/>
    <property type="molecule type" value="Genomic_DNA"/>
</dbReference>
<evidence type="ECO:0000256" key="2">
    <source>
        <dbReference type="ARBA" id="ARBA00005041"/>
    </source>
</evidence>
<dbReference type="SUPFAM" id="SSF48371">
    <property type="entry name" value="ARM repeat"/>
    <property type="match status" value="2"/>
</dbReference>
<dbReference type="InterPro" id="IPR027517">
    <property type="entry name" value="Deoxyhypusine_hydroxylase"/>
</dbReference>
<sequence length="398" mass="42232">MVQASEPAVSIPALEACIRDPASPLTHKYRALFALRNCPGSAAESALTKGLQVNSALFRHEVAYCLGQRQDPSATALLSEMLRDTAEHPMVRHEAGEALGAIGTPACLEQLQRHEQDTCLEVAQTCQLALQRIDFHTRRAARARHTATPESKPGAMQPQNATNTAAAPVCSEAVNCSRSRVGMQLPADSNGSTTSSHEQSAQTASVNQHAGPSASCEQCQPLSSVAVRLDPLDEADEEPSRFMSVDPTPAAPSATPMSQLRATLLDEHAAIFDRYAAMFALRNRGGPKAVAALQAVMAASDSALLKHEVAYVLGQMGDAQASSCLGRVLRDEQEHAMVRHEAAEALGAIADPSSLHLLTQHCADPEPIVADSCKVALDMLEFEQSGGFEYLSVPVAAS</sequence>
<evidence type="ECO:0000313" key="12">
    <source>
        <dbReference type="Proteomes" id="UP001438707"/>
    </source>
</evidence>
<dbReference type="InterPro" id="IPR004155">
    <property type="entry name" value="PBS_lyase_HEAT"/>
</dbReference>
<comment type="catalytic activity">
    <reaction evidence="1 9">
        <text>[eIF5A protein]-deoxyhypusine + AH2 + O2 = [eIF5A protein]-hypusine + A + H2O</text>
        <dbReference type="Rhea" id="RHEA:14101"/>
        <dbReference type="Rhea" id="RHEA-COMP:10144"/>
        <dbReference type="Rhea" id="RHEA-COMP:12592"/>
        <dbReference type="ChEBI" id="CHEBI:13193"/>
        <dbReference type="ChEBI" id="CHEBI:15377"/>
        <dbReference type="ChEBI" id="CHEBI:15379"/>
        <dbReference type="ChEBI" id="CHEBI:17499"/>
        <dbReference type="ChEBI" id="CHEBI:82657"/>
        <dbReference type="ChEBI" id="CHEBI:91175"/>
        <dbReference type="EC" id="1.14.99.29"/>
    </reaction>
</comment>
<dbReference type="EC" id="1.14.99.29" evidence="9"/>
<evidence type="ECO:0000256" key="9">
    <source>
        <dbReference type="HAMAP-Rule" id="MF_03101"/>
    </source>
</evidence>
<evidence type="ECO:0000256" key="5">
    <source>
        <dbReference type="ARBA" id="ARBA00023002"/>
    </source>
</evidence>
<name>A0AAW1S3X8_9CHLO</name>
<dbReference type="SMART" id="SM00567">
    <property type="entry name" value="EZ_HEAT"/>
    <property type="match status" value="6"/>
</dbReference>
<feature type="binding site" evidence="9">
    <location>
        <position position="93"/>
    </location>
    <ligand>
        <name>Fe cation</name>
        <dbReference type="ChEBI" id="CHEBI:24875"/>
        <label>1</label>
    </ligand>
</feature>
<evidence type="ECO:0000256" key="10">
    <source>
        <dbReference type="SAM" id="MobiDB-lite"/>
    </source>
</evidence>
<feature type="region of interest" description="Disordered" evidence="10">
    <location>
        <begin position="140"/>
        <end position="166"/>
    </location>
</feature>
<comment type="cofactor">
    <cofactor evidence="9">
        <name>Fe(2+)</name>
        <dbReference type="ChEBI" id="CHEBI:29033"/>
    </cofactor>
    <text evidence="9">Binds 2 Fe(2+) ions per subunit.</text>
</comment>
<evidence type="ECO:0000256" key="1">
    <source>
        <dbReference type="ARBA" id="ARBA00000068"/>
    </source>
</evidence>
<feature type="binding site" evidence="9">
    <location>
        <position position="341"/>
    </location>
    <ligand>
        <name>Fe cation</name>
        <dbReference type="ChEBI" id="CHEBI:24875"/>
        <label>2</label>
    </ligand>
</feature>
<protein>
    <recommendedName>
        <fullName evidence="9">Deoxyhypusine hydroxylase</fullName>
        <shortName evidence="9">DOHH</shortName>
        <ecNumber evidence="9">1.14.99.29</ecNumber>
    </recommendedName>
    <alternativeName>
        <fullName evidence="9">Deoxyhypusine dioxygenase</fullName>
    </alternativeName>
    <alternativeName>
        <fullName evidence="9">Deoxyhypusine monooxygenase</fullName>
    </alternativeName>
</protein>
<dbReference type="PANTHER" id="PTHR12697:SF5">
    <property type="entry name" value="DEOXYHYPUSINE HYDROXYLASE"/>
    <property type="match status" value="1"/>
</dbReference>
<feature type="binding site" evidence="9">
    <location>
        <position position="340"/>
    </location>
    <ligand>
        <name>Fe cation</name>
        <dbReference type="ChEBI" id="CHEBI:24875"/>
        <label>2</label>
    </ligand>
</feature>
<feature type="binding site" evidence="9">
    <location>
        <position position="94"/>
    </location>
    <ligand>
        <name>Fe cation</name>
        <dbReference type="ChEBI" id="CHEBI:24875"/>
        <label>1</label>
    </ligand>
</feature>
<dbReference type="Pfam" id="PF13646">
    <property type="entry name" value="HEAT_2"/>
    <property type="match status" value="2"/>
</dbReference>
<dbReference type="Proteomes" id="UP001438707">
    <property type="component" value="Unassembled WGS sequence"/>
</dbReference>
<keyword evidence="4" id="KW-0677">Repeat</keyword>
<dbReference type="GO" id="GO:0019135">
    <property type="term" value="F:deoxyhypusine monooxygenase activity"/>
    <property type="evidence" value="ECO:0007669"/>
    <property type="project" value="UniProtKB-UniRule"/>
</dbReference>
<feature type="region of interest" description="Disordered" evidence="10">
    <location>
        <begin position="183"/>
        <end position="217"/>
    </location>
</feature>
<evidence type="ECO:0000313" key="11">
    <source>
        <dbReference type="EMBL" id="KAK9840328.1"/>
    </source>
</evidence>
<dbReference type="FunFam" id="1.25.10.10:FF:000099">
    <property type="entry name" value="Deoxyhypusine hydroxylase"/>
    <property type="match status" value="1"/>
</dbReference>
<gene>
    <name evidence="11" type="ORF">WJX74_007727</name>
</gene>
<evidence type="ECO:0000256" key="3">
    <source>
        <dbReference type="ARBA" id="ARBA00022723"/>
    </source>
</evidence>
<dbReference type="Gene3D" id="1.25.10.10">
    <property type="entry name" value="Leucine-rich Repeat Variant"/>
    <property type="match status" value="2"/>
</dbReference>
<keyword evidence="8 9" id="KW-0386">Hypusine biosynthesis</keyword>
<dbReference type="PANTHER" id="PTHR12697">
    <property type="entry name" value="PBS LYASE HEAT-LIKE PROTEIN"/>
    <property type="match status" value="1"/>
</dbReference>
<organism evidence="11 12">
    <name type="scientific">Apatococcus lobatus</name>
    <dbReference type="NCBI Taxonomy" id="904363"/>
    <lineage>
        <taxon>Eukaryota</taxon>
        <taxon>Viridiplantae</taxon>
        <taxon>Chlorophyta</taxon>
        <taxon>core chlorophytes</taxon>
        <taxon>Trebouxiophyceae</taxon>
        <taxon>Chlorellales</taxon>
        <taxon>Chlorellaceae</taxon>
        <taxon>Apatococcus</taxon>
    </lineage>
</organism>
<dbReference type="InterPro" id="IPR011989">
    <property type="entry name" value="ARM-like"/>
</dbReference>
<evidence type="ECO:0000256" key="7">
    <source>
        <dbReference type="ARBA" id="ARBA00023033"/>
    </source>
</evidence>
<feature type="binding site" evidence="9">
    <location>
        <position position="307"/>
    </location>
    <ligand>
        <name>Fe cation</name>
        <dbReference type="ChEBI" id="CHEBI:24875"/>
        <label>2</label>
    </ligand>
</feature>
<feature type="compositionally biased region" description="Polar residues" evidence="10">
    <location>
        <begin position="187"/>
        <end position="217"/>
    </location>
</feature>
<evidence type="ECO:0000256" key="6">
    <source>
        <dbReference type="ARBA" id="ARBA00023004"/>
    </source>
</evidence>
<keyword evidence="3 9" id="KW-0479">Metal-binding</keyword>
<comment type="pathway">
    <text evidence="2 9">Protein modification; eIF5A hypusination.</text>
</comment>
<keyword evidence="12" id="KW-1185">Reference proteome</keyword>
<reference evidence="11 12" key="1">
    <citation type="journal article" date="2024" name="Nat. Commun.">
        <title>Phylogenomics reveals the evolutionary origins of lichenization in chlorophyte algae.</title>
        <authorList>
            <person name="Puginier C."/>
            <person name="Libourel C."/>
            <person name="Otte J."/>
            <person name="Skaloud P."/>
            <person name="Haon M."/>
            <person name="Grisel S."/>
            <person name="Petersen M."/>
            <person name="Berrin J.G."/>
            <person name="Delaux P.M."/>
            <person name="Dal Grande F."/>
            <person name="Keller J."/>
        </authorList>
    </citation>
    <scope>NUCLEOTIDE SEQUENCE [LARGE SCALE GENOMIC DNA]</scope>
    <source>
        <strain evidence="11 12">SAG 2145</strain>
    </source>
</reference>
<dbReference type="HAMAP" id="MF_03101">
    <property type="entry name" value="Deoxyhypusine_hydroxylase"/>
    <property type="match status" value="1"/>
</dbReference>
<feature type="binding site" evidence="9">
    <location>
        <position position="61"/>
    </location>
    <ligand>
        <name>Fe cation</name>
        <dbReference type="ChEBI" id="CHEBI:24875"/>
        <label>1</label>
    </ligand>
</feature>
<keyword evidence="7 9" id="KW-0503">Monooxygenase</keyword>
<comment type="caution">
    <text evidence="11">The sequence shown here is derived from an EMBL/GenBank/DDBJ whole genome shotgun (WGS) entry which is preliminary data.</text>
</comment>
<dbReference type="Pfam" id="PF03130">
    <property type="entry name" value="HEAT_PBS"/>
    <property type="match status" value="2"/>
</dbReference>
<feature type="binding site" evidence="9">
    <location>
        <position position="60"/>
    </location>
    <ligand>
        <name>Fe cation</name>
        <dbReference type="ChEBI" id="CHEBI:24875"/>
        <label>1</label>
    </ligand>
</feature>
<evidence type="ECO:0000256" key="4">
    <source>
        <dbReference type="ARBA" id="ARBA00022737"/>
    </source>
</evidence>
<comment type="function">
    <text evidence="9">Catalyzes the hydroxylation of the N(6)-(4-aminobutyl)-L-lysine intermediate to form hypusine, an essential post-translational modification only found in mature eIF-5A factor.</text>
</comment>